<accession>A0A844GXS7</accession>
<dbReference type="EMBL" id="WMIA01000007">
    <property type="protein sequence ID" value="MTF38796.1"/>
    <property type="molecule type" value="Genomic_DNA"/>
</dbReference>
<name>A0A844GXS7_9CHRO</name>
<dbReference type="InterPro" id="IPR027417">
    <property type="entry name" value="P-loop_NTPase"/>
</dbReference>
<reference evidence="6 7" key="1">
    <citation type="submission" date="2019-11" db="EMBL/GenBank/DDBJ databases">
        <title>Isolation of a new High Light Tolerant Cyanobacteria.</title>
        <authorList>
            <person name="Dobson Z."/>
            <person name="Vaughn N."/>
            <person name="Vaughn M."/>
            <person name="Fromme P."/>
            <person name="Mazor Y."/>
        </authorList>
    </citation>
    <scope>NUCLEOTIDE SEQUENCE [LARGE SCALE GENOMIC DNA]</scope>
    <source>
        <strain evidence="6 7">0216</strain>
    </source>
</reference>
<keyword evidence="4" id="KW-0175">Coiled coil</keyword>
<dbReference type="Pfam" id="PF13476">
    <property type="entry name" value="AAA_23"/>
    <property type="match status" value="1"/>
</dbReference>
<sequence>MKIISLQLANFRQFYGKTPIINFSYGKKNTTVIHGNNGAGKTAILNAFTWVFYEKFTGAFSEPQSLVNKKAIQEVEEGASVECFVEVIFEHDYKTYQLKRKCFGSRNKQNQIQITTPQLFMMITGDDGRWQHPLQQPKDIIEKILPQSLHGYFFFDGEHIDHLFRSQERQKIAEDTKELIGVKVLERAINHLKNAKKHFHEELESLGDIQIKSLLKEREKQCNLKEKLKNDFELLKERLAKLQAEKESISQQMLEVSGIENLQRLKQKLLQREKELRITLVDTQQSIKKEISSKSYLVFLSKTFTEFEEIVNRMREKGELPIGIKKEFIEQLLKQHRCLCGNQLIPDSFSYQEVEKLLQKTGSSELEEILIRLESSVSNLLELRENFWNNINEYQDIINNCRLDLNQIENELDNLNEQLRKYPDKNIQQMQKQLDNIENHIRQVILNQGEINLQLDNLEEELSKLEKQIIKQEIKAEKENLIKRRIEATQKAIDCILEVKKRLENQFRLTLEKRLQEIFASISFTPYQPLLNENYELNLVENTLGIPLPVAASTGENQILSLSFIGAIIDMVRKWSKESRLVNLNSSNFPIVMDSPFGSLDEVYRRQVAKIIPKLANQLIVLVTQTQWRNEVETEMNSYINKQYVLTYVSSKDDCQEDVIILNNQEYPLVKRSKNQFEYTEIVEVI</sequence>
<dbReference type="GO" id="GO:0016887">
    <property type="term" value="F:ATP hydrolysis activity"/>
    <property type="evidence" value="ECO:0007669"/>
    <property type="project" value="InterPro"/>
</dbReference>
<dbReference type="SUPFAM" id="SSF52540">
    <property type="entry name" value="P-loop containing nucleoside triphosphate hydrolases"/>
    <property type="match status" value="2"/>
</dbReference>
<dbReference type="Proteomes" id="UP000437131">
    <property type="component" value="Unassembled WGS sequence"/>
</dbReference>
<evidence type="ECO:0000256" key="3">
    <source>
        <dbReference type="ARBA" id="ARBA00013368"/>
    </source>
</evidence>
<organism evidence="6 7">
    <name type="scientific">Cyanobacterium aponinum 0216</name>
    <dbReference type="NCBI Taxonomy" id="2676140"/>
    <lineage>
        <taxon>Bacteria</taxon>
        <taxon>Bacillati</taxon>
        <taxon>Cyanobacteriota</taxon>
        <taxon>Cyanophyceae</taxon>
        <taxon>Oscillatoriophycideae</taxon>
        <taxon>Chroococcales</taxon>
        <taxon>Geminocystaceae</taxon>
        <taxon>Cyanobacterium</taxon>
    </lineage>
</organism>
<dbReference type="InterPro" id="IPR038729">
    <property type="entry name" value="Rad50/SbcC_AAA"/>
</dbReference>
<feature type="coiled-coil region" evidence="4">
    <location>
        <begin position="182"/>
        <end position="279"/>
    </location>
</feature>
<evidence type="ECO:0000256" key="2">
    <source>
        <dbReference type="ARBA" id="ARBA00011322"/>
    </source>
</evidence>
<dbReference type="GO" id="GO:0006302">
    <property type="term" value="P:double-strand break repair"/>
    <property type="evidence" value="ECO:0007669"/>
    <property type="project" value="InterPro"/>
</dbReference>
<evidence type="ECO:0000259" key="5">
    <source>
        <dbReference type="Pfam" id="PF13476"/>
    </source>
</evidence>
<dbReference type="PANTHER" id="PTHR32114">
    <property type="entry name" value="ABC TRANSPORTER ABCH.3"/>
    <property type="match status" value="1"/>
</dbReference>
<dbReference type="RefSeq" id="WP_155083644.1">
    <property type="nucleotide sequence ID" value="NZ_WMIA01000007.1"/>
</dbReference>
<evidence type="ECO:0000256" key="4">
    <source>
        <dbReference type="SAM" id="Coils"/>
    </source>
</evidence>
<gene>
    <name evidence="6" type="ORF">GGC33_07625</name>
</gene>
<dbReference type="Gene3D" id="3.40.50.300">
    <property type="entry name" value="P-loop containing nucleotide triphosphate hydrolases"/>
    <property type="match status" value="2"/>
</dbReference>
<proteinExistence type="inferred from homology"/>
<feature type="domain" description="Rad50/SbcC-type AAA" evidence="5">
    <location>
        <begin position="5"/>
        <end position="237"/>
    </location>
</feature>
<evidence type="ECO:0000313" key="7">
    <source>
        <dbReference type="Proteomes" id="UP000437131"/>
    </source>
</evidence>
<comment type="subunit">
    <text evidence="2">Heterodimer of SbcC and SbcD.</text>
</comment>
<evidence type="ECO:0000313" key="6">
    <source>
        <dbReference type="EMBL" id="MTF38796.1"/>
    </source>
</evidence>
<comment type="similarity">
    <text evidence="1">Belongs to the SMC family. SbcC subfamily.</text>
</comment>
<evidence type="ECO:0000256" key="1">
    <source>
        <dbReference type="ARBA" id="ARBA00006930"/>
    </source>
</evidence>
<feature type="coiled-coil region" evidence="4">
    <location>
        <begin position="391"/>
        <end position="506"/>
    </location>
</feature>
<dbReference type="AlphaFoldDB" id="A0A844GXS7"/>
<protein>
    <recommendedName>
        <fullName evidence="3">Nuclease SbcCD subunit C</fullName>
    </recommendedName>
</protein>
<comment type="caution">
    <text evidence="6">The sequence shown here is derived from an EMBL/GenBank/DDBJ whole genome shotgun (WGS) entry which is preliminary data.</text>
</comment>
<dbReference type="PANTHER" id="PTHR32114:SF2">
    <property type="entry name" value="ABC TRANSPORTER ABCH.3"/>
    <property type="match status" value="1"/>
</dbReference>